<sequence length="135" mass="14780">MSFVEKGVKVKVLSKDGKAFHNLREGDTVVSTGGGLELSTGNWTIFEEDGGFTQYLLPYHYEVIKEDVVAKVKEVAVASTTEVLPSKVIYGIVNSADDVIASTFDRDYARELKAAMGGKRQGVRIFAFAATKEIR</sequence>
<dbReference type="Proteomes" id="UP000244827">
    <property type="component" value="Segment"/>
</dbReference>
<accession>A0A2R2YAL4</accession>
<dbReference type="EMBL" id="MF893340">
    <property type="protein sequence ID" value="ATN92814.1"/>
    <property type="molecule type" value="Genomic_DNA"/>
</dbReference>
<name>A0A2R2YAL4_9CAUD</name>
<proteinExistence type="predicted"/>
<organism evidence="1 2">
    <name type="scientific">Pseudomonas phage PPSC2</name>
    <dbReference type="NCBI Taxonomy" id="2041350"/>
    <lineage>
        <taxon>Viruses</taxon>
        <taxon>Duplodnaviria</taxon>
        <taxon>Heunggongvirae</taxon>
        <taxon>Uroviricota</taxon>
        <taxon>Caudoviricetes</taxon>
        <taxon>Vandenendeviridae</taxon>
        <taxon>Gorskivirinae</taxon>
        <taxon>Shenlongvirus</taxon>
        <taxon>Shenlongvirus PPSC2</taxon>
    </lineage>
</organism>
<evidence type="ECO:0000313" key="1">
    <source>
        <dbReference type="EMBL" id="ATN92814.1"/>
    </source>
</evidence>
<evidence type="ECO:0000313" key="2">
    <source>
        <dbReference type="Proteomes" id="UP000244827"/>
    </source>
</evidence>
<reference evidence="1 2" key="1">
    <citation type="journal article" date="2018" name="Arch. Virol.">
        <title>Genomic characterization and phylogenetic analysis of the novel Pseudomonas phage PPSC2.</title>
        <authorList>
            <person name="Wu X."/>
            <person name="Wu Y."/>
            <person name="Tang Y."/>
            <person name="Gan B."/>
        </authorList>
    </citation>
    <scope>NUCLEOTIDE SEQUENCE [LARGE SCALE GENOMIC DNA]</scope>
</reference>
<keyword evidence="2" id="KW-1185">Reference proteome</keyword>
<gene>
    <name evidence="1" type="ORF">PPSC2_51</name>
</gene>
<protein>
    <submittedName>
        <fullName evidence="1">Uncharacterized protein</fullName>
    </submittedName>
</protein>